<reference evidence="1" key="1">
    <citation type="submission" date="2022-02" db="EMBL/GenBank/DDBJ databases">
        <title>Halalkalibacter sp. nov. isolated from Lonar Lake, India.</title>
        <authorList>
            <person name="Joshi A."/>
            <person name="Thite S."/>
            <person name="Lodha T."/>
        </authorList>
    </citation>
    <scope>NUCLEOTIDE SEQUENCE</scope>
    <source>
        <strain evidence="1">MEB205</strain>
    </source>
</reference>
<evidence type="ECO:0000313" key="2">
    <source>
        <dbReference type="Proteomes" id="UP001139150"/>
    </source>
</evidence>
<comment type="caution">
    <text evidence="1">The sequence shown here is derived from an EMBL/GenBank/DDBJ whole genome shotgun (WGS) entry which is preliminary data.</text>
</comment>
<accession>A0A9X2CWI0</accession>
<dbReference type="EMBL" id="JAKRYL010000032">
    <property type="protein sequence ID" value="MCL7749563.1"/>
    <property type="molecule type" value="Genomic_DNA"/>
</dbReference>
<evidence type="ECO:0000313" key="1">
    <source>
        <dbReference type="EMBL" id="MCL7749563.1"/>
    </source>
</evidence>
<name>A0A9X2CWI0_9BACI</name>
<keyword evidence="2" id="KW-1185">Reference proteome</keyword>
<proteinExistence type="predicted"/>
<dbReference type="AlphaFoldDB" id="A0A9X2CWI0"/>
<dbReference type="Proteomes" id="UP001139150">
    <property type="component" value="Unassembled WGS sequence"/>
</dbReference>
<protein>
    <recommendedName>
        <fullName evidence="3">Transporter</fullName>
    </recommendedName>
</protein>
<sequence>MESYLYKRTYVTLTDGSDFWYYPTLIKRTSVAGYRWDGLRWVENRIDLRRIRWCNCFERTEE</sequence>
<organism evidence="1 2">
    <name type="scientific">Halalkalibacter alkaliphilus</name>
    <dbReference type="NCBI Taxonomy" id="2917993"/>
    <lineage>
        <taxon>Bacteria</taxon>
        <taxon>Bacillati</taxon>
        <taxon>Bacillota</taxon>
        <taxon>Bacilli</taxon>
        <taxon>Bacillales</taxon>
        <taxon>Bacillaceae</taxon>
        <taxon>Halalkalibacter</taxon>
    </lineage>
</organism>
<evidence type="ECO:0008006" key="3">
    <source>
        <dbReference type="Google" id="ProtNLM"/>
    </source>
</evidence>
<dbReference type="RefSeq" id="WP_250098423.1">
    <property type="nucleotide sequence ID" value="NZ_JAKRYL010000032.1"/>
</dbReference>
<gene>
    <name evidence="1" type="ORF">MF646_20810</name>
</gene>